<dbReference type="AlphaFoldDB" id="A0A2T0W4K6"/>
<accession>A0A2T0W4K6</accession>
<dbReference type="RefSeq" id="WP_106353849.1">
    <property type="nucleotide sequence ID" value="NZ_PVTP01000001.1"/>
</dbReference>
<gene>
    <name evidence="2" type="ORF">CLV80_101215</name>
</gene>
<feature type="domain" description="Bacteriophage phiJL001 Gp84 C-terminal" evidence="1">
    <location>
        <begin position="193"/>
        <end position="275"/>
    </location>
</feature>
<sequence length="294" mass="31536">MTVAALHAHLATGATHVCHCWALKRADGVTLGFTDHDVAIDFDGITFTPESGLSARALASTTGLSVNNTEAIGVLSAAAITEADIDAGRYDGAEVTTWLVQWDNPAARQVRFYGTLGEITRAQGGFQAELRGLTEALNQPQGRSYLKTCSAVLGDRRCGVDLDDPAFAVTTELTSTTDGQVFSFANLFPFNDRWFEGGQLIVETGKAATLRGVIKSDVVVEGIRKVTLWEPIRTTMEIGDRVSLIAGCDKRAASCREKFSNFINFQGFPDIPGDDWLVSVPRSSGVNSGGSRSR</sequence>
<dbReference type="Pfam" id="PF09931">
    <property type="entry name" value="Phage_phiJL001_Gp84_N"/>
    <property type="match status" value="1"/>
</dbReference>
<keyword evidence="3" id="KW-1185">Reference proteome</keyword>
<protein>
    <submittedName>
        <fullName evidence="2">Putative phage protein (TIGR02218 family)</fullName>
    </submittedName>
</protein>
<evidence type="ECO:0000259" key="1">
    <source>
        <dbReference type="Pfam" id="PF09356"/>
    </source>
</evidence>
<dbReference type="OrthoDB" id="1633386at2"/>
<organism evidence="2 3">
    <name type="scientific">Yoonia maritima</name>
    <dbReference type="NCBI Taxonomy" id="1435347"/>
    <lineage>
        <taxon>Bacteria</taxon>
        <taxon>Pseudomonadati</taxon>
        <taxon>Pseudomonadota</taxon>
        <taxon>Alphaproteobacteria</taxon>
        <taxon>Rhodobacterales</taxon>
        <taxon>Paracoccaceae</taxon>
        <taxon>Yoonia</taxon>
    </lineage>
</organism>
<proteinExistence type="predicted"/>
<evidence type="ECO:0000313" key="2">
    <source>
        <dbReference type="EMBL" id="PRY80363.1"/>
    </source>
</evidence>
<reference evidence="2 3" key="1">
    <citation type="submission" date="2018-03" db="EMBL/GenBank/DDBJ databases">
        <title>Genomic Encyclopedia of Archaeal and Bacterial Type Strains, Phase II (KMG-II): from individual species to whole genera.</title>
        <authorList>
            <person name="Goeker M."/>
        </authorList>
    </citation>
    <scope>NUCLEOTIDE SEQUENCE [LARGE SCALE GENOMIC DNA]</scope>
    <source>
        <strain evidence="2 3">DSM 101533</strain>
    </source>
</reference>
<name>A0A2T0W4K6_9RHOB</name>
<dbReference type="InterPro" id="IPR018964">
    <property type="entry name" value="Phage_phiJL001_Gp84_C"/>
</dbReference>
<dbReference type="Proteomes" id="UP000238007">
    <property type="component" value="Unassembled WGS sequence"/>
</dbReference>
<dbReference type="NCBIfam" id="TIGR02218">
    <property type="entry name" value="phg_TIGR02218"/>
    <property type="match status" value="1"/>
</dbReference>
<dbReference type="EMBL" id="PVTP01000001">
    <property type="protein sequence ID" value="PRY80363.1"/>
    <property type="molecule type" value="Genomic_DNA"/>
</dbReference>
<evidence type="ECO:0000313" key="3">
    <source>
        <dbReference type="Proteomes" id="UP000238007"/>
    </source>
</evidence>
<dbReference type="Pfam" id="PF09356">
    <property type="entry name" value="Phage_BR0599"/>
    <property type="match status" value="1"/>
</dbReference>
<comment type="caution">
    <text evidence="2">The sequence shown here is derived from an EMBL/GenBank/DDBJ whole genome shotgun (WGS) entry which is preliminary data.</text>
</comment>
<dbReference type="InterPro" id="IPR011928">
    <property type="entry name" value="Phage_phiJL001_Gp84"/>
</dbReference>